<dbReference type="InterPro" id="IPR014296">
    <property type="entry name" value="RNA_pol_sigma-M_bacilli"/>
</dbReference>
<dbReference type="CDD" id="cd06171">
    <property type="entry name" value="Sigma70_r4"/>
    <property type="match status" value="1"/>
</dbReference>
<dbReference type="InterPro" id="IPR014284">
    <property type="entry name" value="RNA_pol_sigma-70_dom"/>
</dbReference>
<evidence type="ECO:0000259" key="7">
    <source>
        <dbReference type="Pfam" id="PF08281"/>
    </source>
</evidence>
<dbReference type="RefSeq" id="WP_078109739.1">
    <property type="nucleotide sequence ID" value="NZ_CP065424.1"/>
</dbReference>
<evidence type="ECO:0000256" key="1">
    <source>
        <dbReference type="ARBA" id="ARBA00010641"/>
    </source>
</evidence>
<dbReference type="InterPro" id="IPR013325">
    <property type="entry name" value="RNA_pol_sigma_r2"/>
</dbReference>
<dbReference type="SUPFAM" id="SSF88946">
    <property type="entry name" value="Sigma2 domain of RNA polymerase sigma factors"/>
    <property type="match status" value="1"/>
</dbReference>
<accession>A0A8E2I9R7</accession>
<keyword evidence="3" id="KW-0731">Sigma factor</keyword>
<proteinExistence type="inferred from homology"/>
<dbReference type="GO" id="GO:0006352">
    <property type="term" value="P:DNA-templated transcription initiation"/>
    <property type="evidence" value="ECO:0007669"/>
    <property type="project" value="InterPro"/>
</dbReference>
<dbReference type="Gene3D" id="1.10.10.10">
    <property type="entry name" value="Winged helix-like DNA-binding domain superfamily/Winged helix DNA-binding domain"/>
    <property type="match status" value="1"/>
</dbReference>
<keyword evidence="9" id="KW-1185">Reference proteome</keyword>
<evidence type="ECO:0000256" key="2">
    <source>
        <dbReference type="ARBA" id="ARBA00023015"/>
    </source>
</evidence>
<evidence type="ECO:0000256" key="3">
    <source>
        <dbReference type="ARBA" id="ARBA00023082"/>
    </source>
</evidence>
<dbReference type="NCBIfam" id="TIGR02937">
    <property type="entry name" value="sigma70-ECF"/>
    <property type="match status" value="1"/>
</dbReference>
<dbReference type="NCBIfam" id="TIGR02950">
    <property type="entry name" value="SigM_subfam"/>
    <property type="match status" value="1"/>
</dbReference>
<dbReference type="PANTHER" id="PTHR43133:SF52">
    <property type="entry name" value="ECF RNA POLYMERASE SIGMA FACTOR SIGL"/>
    <property type="match status" value="1"/>
</dbReference>
<evidence type="ECO:0000256" key="4">
    <source>
        <dbReference type="ARBA" id="ARBA00023125"/>
    </source>
</evidence>
<dbReference type="InterPro" id="IPR013324">
    <property type="entry name" value="RNA_pol_sigma_r3/r4-like"/>
</dbReference>
<dbReference type="GO" id="GO:0016987">
    <property type="term" value="F:sigma factor activity"/>
    <property type="evidence" value="ECO:0007669"/>
    <property type="project" value="UniProtKB-KW"/>
</dbReference>
<organism evidence="8 9">
    <name type="scientific">Heyndrickxia oleronia</name>
    <dbReference type="NCBI Taxonomy" id="38875"/>
    <lineage>
        <taxon>Bacteria</taxon>
        <taxon>Bacillati</taxon>
        <taxon>Bacillota</taxon>
        <taxon>Bacilli</taxon>
        <taxon>Bacillales</taxon>
        <taxon>Bacillaceae</taxon>
        <taxon>Heyndrickxia</taxon>
    </lineage>
</organism>
<dbReference type="InterPro" id="IPR036388">
    <property type="entry name" value="WH-like_DNA-bd_sf"/>
</dbReference>
<name>A0A8E2I9R7_9BACI</name>
<sequence>MDRQSYNELDQIYRRYAEGLYYYLLHLSSSPSLSEELVQETFYRATISLSRFKHQEVKPWLYKIARNTYIDEWRRRKRWKWVPFFERKEMVSPYGTPEVEMVHKENIQELEEILQLLPENYRTIIYLREYAGFSYEDIQEAMDLSEGQVKITLFRARKRMKELSKRWRG</sequence>
<keyword evidence="5" id="KW-0804">Transcription</keyword>
<reference evidence="8 9" key="1">
    <citation type="submission" date="2017-01" db="EMBL/GenBank/DDBJ databases">
        <title>Draft genome sequence of Bacillus oleronius.</title>
        <authorList>
            <person name="Allam M."/>
        </authorList>
    </citation>
    <scope>NUCLEOTIDE SEQUENCE [LARGE SCALE GENOMIC DNA]</scope>
    <source>
        <strain evidence="8 9">DSM 9356</strain>
    </source>
</reference>
<dbReference type="InterPro" id="IPR007627">
    <property type="entry name" value="RNA_pol_sigma70_r2"/>
</dbReference>
<comment type="caution">
    <text evidence="8">The sequence shown here is derived from an EMBL/GenBank/DDBJ whole genome shotgun (WGS) entry which is preliminary data.</text>
</comment>
<protein>
    <submittedName>
        <fullName evidence="8">RNA polymerase</fullName>
    </submittedName>
</protein>
<dbReference type="InterPro" id="IPR039425">
    <property type="entry name" value="RNA_pol_sigma-70-like"/>
</dbReference>
<keyword evidence="2" id="KW-0805">Transcription regulation</keyword>
<dbReference type="InterPro" id="IPR013249">
    <property type="entry name" value="RNA_pol_sigma70_r4_t2"/>
</dbReference>
<dbReference type="GO" id="GO:0003677">
    <property type="term" value="F:DNA binding"/>
    <property type="evidence" value="ECO:0007669"/>
    <property type="project" value="UniProtKB-KW"/>
</dbReference>
<dbReference type="Pfam" id="PF04542">
    <property type="entry name" value="Sigma70_r2"/>
    <property type="match status" value="1"/>
</dbReference>
<gene>
    <name evidence="8" type="ORF">BWZ43_06375</name>
</gene>
<dbReference type="SUPFAM" id="SSF88659">
    <property type="entry name" value="Sigma3 and sigma4 domains of RNA polymerase sigma factors"/>
    <property type="match status" value="1"/>
</dbReference>
<feature type="domain" description="RNA polymerase sigma-70 region 2" evidence="6">
    <location>
        <begin position="12"/>
        <end position="78"/>
    </location>
</feature>
<evidence type="ECO:0000259" key="6">
    <source>
        <dbReference type="Pfam" id="PF04542"/>
    </source>
</evidence>
<dbReference type="EMBL" id="MTLA01000064">
    <property type="protein sequence ID" value="OOP69212.1"/>
    <property type="molecule type" value="Genomic_DNA"/>
</dbReference>
<feature type="domain" description="RNA polymerase sigma factor 70 region 4 type 2" evidence="7">
    <location>
        <begin position="108"/>
        <end position="160"/>
    </location>
</feature>
<dbReference type="PANTHER" id="PTHR43133">
    <property type="entry name" value="RNA POLYMERASE ECF-TYPE SIGMA FACTO"/>
    <property type="match status" value="1"/>
</dbReference>
<evidence type="ECO:0000313" key="8">
    <source>
        <dbReference type="EMBL" id="OOP69212.1"/>
    </source>
</evidence>
<dbReference type="Pfam" id="PF08281">
    <property type="entry name" value="Sigma70_r4_2"/>
    <property type="match status" value="1"/>
</dbReference>
<dbReference type="Proteomes" id="UP000189761">
    <property type="component" value="Unassembled WGS sequence"/>
</dbReference>
<evidence type="ECO:0000313" key="9">
    <source>
        <dbReference type="Proteomes" id="UP000189761"/>
    </source>
</evidence>
<evidence type="ECO:0000256" key="5">
    <source>
        <dbReference type="ARBA" id="ARBA00023163"/>
    </source>
</evidence>
<keyword evidence="4" id="KW-0238">DNA-binding</keyword>
<dbReference type="Gene3D" id="1.10.1740.10">
    <property type="match status" value="1"/>
</dbReference>
<dbReference type="AlphaFoldDB" id="A0A8E2I9R7"/>
<comment type="similarity">
    <text evidence="1">Belongs to the sigma-70 factor family. ECF subfamily.</text>
</comment>